<dbReference type="Proteomes" id="UP000588068">
    <property type="component" value="Unassembled WGS sequence"/>
</dbReference>
<keyword evidence="10" id="KW-1185">Reference proteome</keyword>
<name>A0A841HJI3_9GAMM</name>
<evidence type="ECO:0000256" key="3">
    <source>
        <dbReference type="ARBA" id="ARBA00022475"/>
    </source>
</evidence>
<comment type="caution">
    <text evidence="9">The sequence shown here is derived from an EMBL/GenBank/DDBJ whole genome shotgun (WGS) entry which is preliminary data.</text>
</comment>
<dbReference type="InterPro" id="IPR003400">
    <property type="entry name" value="ExbD"/>
</dbReference>
<feature type="transmembrane region" description="Helical" evidence="8">
    <location>
        <begin position="30"/>
        <end position="52"/>
    </location>
</feature>
<dbReference type="GO" id="GO:0022857">
    <property type="term" value="F:transmembrane transporter activity"/>
    <property type="evidence" value="ECO:0007669"/>
    <property type="project" value="InterPro"/>
</dbReference>
<comment type="subcellular location">
    <subcellularLocation>
        <location evidence="1">Cell membrane</location>
        <topology evidence="1">Single-pass membrane protein</topology>
    </subcellularLocation>
    <subcellularLocation>
        <location evidence="7">Cell membrane</location>
        <topology evidence="7">Single-pass type II membrane protein</topology>
    </subcellularLocation>
</comment>
<evidence type="ECO:0000256" key="5">
    <source>
        <dbReference type="ARBA" id="ARBA00022989"/>
    </source>
</evidence>
<comment type="similarity">
    <text evidence="2 7">Belongs to the ExbD/TolR family.</text>
</comment>
<keyword evidence="7" id="KW-0813">Transport</keyword>
<dbReference type="AlphaFoldDB" id="A0A841HJI3"/>
<keyword evidence="4 7" id="KW-0812">Transmembrane</keyword>
<dbReference type="Pfam" id="PF02472">
    <property type="entry name" value="ExbD"/>
    <property type="match status" value="1"/>
</dbReference>
<gene>
    <name evidence="9" type="ORF">HNQ60_001224</name>
</gene>
<keyword evidence="6 8" id="KW-0472">Membrane</keyword>
<dbReference type="EMBL" id="JACHHZ010000001">
    <property type="protein sequence ID" value="MBB6092378.1"/>
    <property type="molecule type" value="Genomic_DNA"/>
</dbReference>
<dbReference type="PANTHER" id="PTHR30558:SF3">
    <property type="entry name" value="BIOPOLYMER TRANSPORT PROTEIN EXBD-RELATED"/>
    <property type="match status" value="1"/>
</dbReference>
<evidence type="ECO:0000256" key="1">
    <source>
        <dbReference type="ARBA" id="ARBA00004162"/>
    </source>
</evidence>
<keyword evidence="7" id="KW-0653">Protein transport</keyword>
<evidence type="ECO:0000256" key="4">
    <source>
        <dbReference type="ARBA" id="ARBA00022692"/>
    </source>
</evidence>
<organism evidence="9 10">
    <name type="scientific">Povalibacter uvarum</name>
    <dbReference type="NCBI Taxonomy" id="732238"/>
    <lineage>
        <taxon>Bacteria</taxon>
        <taxon>Pseudomonadati</taxon>
        <taxon>Pseudomonadota</taxon>
        <taxon>Gammaproteobacteria</taxon>
        <taxon>Steroidobacterales</taxon>
        <taxon>Steroidobacteraceae</taxon>
        <taxon>Povalibacter</taxon>
    </lineage>
</organism>
<dbReference type="GO" id="GO:0015031">
    <property type="term" value="P:protein transport"/>
    <property type="evidence" value="ECO:0007669"/>
    <property type="project" value="UniProtKB-KW"/>
</dbReference>
<evidence type="ECO:0000256" key="2">
    <source>
        <dbReference type="ARBA" id="ARBA00005811"/>
    </source>
</evidence>
<evidence type="ECO:0000256" key="6">
    <source>
        <dbReference type="ARBA" id="ARBA00023136"/>
    </source>
</evidence>
<accession>A0A841HJI3</accession>
<keyword evidence="3" id="KW-1003">Cell membrane</keyword>
<evidence type="ECO:0000313" key="10">
    <source>
        <dbReference type="Proteomes" id="UP000588068"/>
    </source>
</evidence>
<evidence type="ECO:0000256" key="8">
    <source>
        <dbReference type="SAM" id="Phobius"/>
    </source>
</evidence>
<dbReference type="PANTHER" id="PTHR30558">
    <property type="entry name" value="EXBD MEMBRANE COMPONENT OF PMF-DRIVEN MACROMOLECULE IMPORT SYSTEM"/>
    <property type="match status" value="1"/>
</dbReference>
<dbReference type="RefSeq" id="WP_184330099.1">
    <property type="nucleotide sequence ID" value="NZ_JACHHZ010000001.1"/>
</dbReference>
<keyword evidence="5 8" id="KW-1133">Transmembrane helix</keyword>
<dbReference type="GO" id="GO:0005886">
    <property type="term" value="C:plasma membrane"/>
    <property type="evidence" value="ECO:0007669"/>
    <property type="project" value="UniProtKB-SubCell"/>
</dbReference>
<sequence length="184" mass="20154">MPSNYTRSFAYDGPLMQSSYKTRMRKPVELLLVPMIDIFTVLVTFLLMTAVFSRITILQLDLPSENATSAGTPPAFRLEVIVRHEGFELTNGTQLIATIPKVDGEYDFKALTNMAVTLKREYPDAKDASVLLVRDVKYDYLIQSMDAIRAAEVTEPASAATVGAPAGAATRMELFTSIAVGEAP</sequence>
<reference evidence="9 10" key="1">
    <citation type="submission" date="2020-08" db="EMBL/GenBank/DDBJ databases">
        <title>Genomic Encyclopedia of Type Strains, Phase IV (KMG-IV): sequencing the most valuable type-strain genomes for metagenomic binning, comparative biology and taxonomic classification.</title>
        <authorList>
            <person name="Goeker M."/>
        </authorList>
    </citation>
    <scope>NUCLEOTIDE SEQUENCE [LARGE SCALE GENOMIC DNA]</scope>
    <source>
        <strain evidence="9 10">DSM 26723</strain>
    </source>
</reference>
<proteinExistence type="inferred from homology"/>
<evidence type="ECO:0000313" key="9">
    <source>
        <dbReference type="EMBL" id="MBB6092378.1"/>
    </source>
</evidence>
<protein>
    <submittedName>
        <fullName evidence="9">Biopolymer transport protein ExbD</fullName>
    </submittedName>
</protein>
<evidence type="ECO:0000256" key="7">
    <source>
        <dbReference type="RuleBase" id="RU003879"/>
    </source>
</evidence>